<comment type="caution">
    <text evidence="12">The sequence shown here is derived from an EMBL/GenBank/DDBJ whole genome shotgun (WGS) entry which is preliminary data.</text>
</comment>
<feature type="non-terminal residue" evidence="12">
    <location>
        <position position="1"/>
    </location>
</feature>
<dbReference type="GO" id="GO:0005886">
    <property type="term" value="C:plasma membrane"/>
    <property type="evidence" value="ECO:0007669"/>
    <property type="project" value="UniProtKB-SubCell"/>
</dbReference>
<evidence type="ECO:0000256" key="8">
    <source>
        <dbReference type="ARBA" id="ARBA00023316"/>
    </source>
</evidence>
<evidence type="ECO:0000313" key="12">
    <source>
        <dbReference type="EMBL" id="RDX68432.1"/>
    </source>
</evidence>
<evidence type="ECO:0000256" key="7">
    <source>
        <dbReference type="ARBA" id="ARBA00023136"/>
    </source>
</evidence>
<comment type="subunit">
    <text evidence="3 10">Homodimer and heterodimers.</text>
</comment>
<sequence>MDTGKGGEVTMVEAKGSEKGKGVTWAVPVSEDSVSSRKGALITRWKKGIAITDFVLRLGAIGAAMGSAVTMGNNEEQLPFFTQFLQFHAQWNDFPVFGFFVMANGVISGYAFLTLPFSYVCIVRPHAVGPRLLLMTMDTVSSYPNFIK</sequence>
<evidence type="ECO:0000256" key="10">
    <source>
        <dbReference type="RuleBase" id="RU361233"/>
    </source>
</evidence>
<keyword evidence="4 10" id="KW-1003">Cell membrane</keyword>
<dbReference type="AlphaFoldDB" id="A0A371EQZ1"/>
<dbReference type="GO" id="GO:0071555">
    <property type="term" value="P:cell wall organization"/>
    <property type="evidence" value="ECO:0007669"/>
    <property type="project" value="UniProtKB-KW"/>
</dbReference>
<accession>A0A371EQZ1</accession>
<evidence type="ECO:0000313" key="13">
    <source>
        <dbReference type="Proteomes" id="UP000257109"/>
    </source>
</evidence>
<evidence type="ECO:0000256" key="2">
    <source>
        <dbReference type="ARBA" id="ARBA00007651"/>
    </source>
</evidence>
<keyword evidence="8" id="KW-0961">Cell wall biogenesis/degradation</keyword>
<name>A0A371EQZ1_MUCPR</name>
<evidence type="ECO:0000256" key="3">
    <source>
        <dbReference type="ARBA" id="ARBA00011489"/>
    </source>
</evidence>
<keyword evidence="7 10" id="KW-0472">Membrane</keyword>
<protein>
    <recommendedName>
        <fullName evidence="10">CASP-like protein</fullName>
    </recommendedName>
</protein>
<evidence type="ECO:0000256" key="6">
    <source>
        <dbReference type="ARBA" id="ARBA00022989"/>
    </source>
</evidence>
<keyword evidence="13" id="KW-1185">Reference proteome</keyword>
<proteinExistence type="inferred from homology"/>
<comment type="caution">
    <text evidence="10">Lacks conserved residue(s) required for the propagation of feature annotation.</text>
</comment>
<dbReference type="PANTHER" id="PTHR36488:SF11">
    <property type="entry name" value="CASP-LIKE PROTEIN"/>
    <property type="match status" value="1"/>
</dbReference>
<comment type="similarity">
    <text evidence="2 10">Belongs to the Casparian strip membrane proteins (CASP) family.</text>
</comment>
<dbReference type="PANTHER" id="PTHR36488">
    <property type="entry name" value="CASP-LIKE PROTEIN 1U1"/>
    <property type="match status" value="1"/>
</dbReference>
<dbReference type="InterPro" id="IPR044173">
    <property type="entry name" value="CASPL"/>
</dbReference>
<dbReference type="Pfam" id="PF04535">
    <property type="entry name" value="CASP_dom"/>
    <property type="match status" value="1"/>
</dbReference>
<keyword evidence="6 10" id="KW-1133">Transmembrane helix</keyword>
<evidence type="ECO:0000256" key="9">
    <source>
        <dbReference type="ARBA" id="ARBA00025302"/>
    </source>
</evidence>
<dbReference type="EMBL" id="QJKJ01012546">
    <property type="protein sequence ID" value="RDX68432.1"/>
    <property type="molecule type" value="Genomic_DNA"/>
</dbReference>
<comment type="subcellular location">
    <subcellularLocation>
        <location evidence="1 10">Cell membrane</location>
        <topology evidence="1 10">Multi-pass membrane protein</topology>
    </subcellularLocation>
</comment>
<evidence type="ECO:0000256" key="4">
    <source>
        <dbReference type="ARBA" id="ARBA00022475"/>
    </source>
</evidence>
<feature type="domain" description="Casparian strip membrane protein" evidence="11">
    <location>
        <begin position="47"/>
        <end position="143"/>
    </location>
</feature>
<dbReference type="OrthoDB" id="753675at2759"/>
<reference evidence="12" key="1">
    <citation type="submission" date="2018-05" db="EMBL/GenBank/DDBJ databases">
        <title>Draft genome of Mucuna pruriens seed.</title>
        <authorList>
            <person name="Nnadi N.E."/>
            <person name="Vos R."/>
            <person name="Hasami M.H."/>
            <person name="Devisetty U.K."/>
            <person name="Aguiy J.C."/>
        </authorList>
    </citation>
    <scope>NUCLEOTIDE SEQUENCE [LARGE SCALE GENOMIC DNA]</scope>
    <source>
        <strain evidence="12">JCA_2017</strain>
    </source>
</reference>
<gene>
    <name evidence="12" type="ORF">CR513_52585</name>
</gene>
<dbReference type="InterPro" id="IPR006702">
    <property type="entry name" value="CASP_dom"/>
</dbReference>
<dbReference type="STRING" id="157652.A0A371EQZ1"/>
<keyword evidence="5 10" id="KW-0812">Transmembrane</keyword>
<dbReference type="InterPro" id="IPR006459">
    <property type="entry name" value="CASP/CASPL"/>
</dbReference>
<dbReference type="NCBIfam" id="TIGR01569">
    <property type="entry name" value="A_tha_TIGR01569"/>
    <property type="match status" value="1"/>
</dbReference>
<feature type="transmembrane region" description="Helical" evidence="10">
    <location>
        <begin position="94"/>
        <end position="122"/>
    </location>
</feature>
<evidence type="ECO:0000259" key="11">
    <source>
        <dbReference type="Pfam" id="PF04535"/>
    </source>
</evidence>
<evidence type="ECO:0000256" key="1">
    <source>
        <dbReference type="ARBA" id="ARBA00004651"/>
    </source>
</evidence>
<evidence type="ECO:0000256" key="5">
    <source>
        <dbReference type="ARBA" id="ARBA00022692"/>
    </source>
</evidence>
<comment type="function">
    <text evidence="9">Regulates membrane-cell wall junctions and localized cell wall deposition. Required for establishment of the Casparian strip membrane domain (CSD) and the subsequent formation of Casparian strips, a cell wall modification of the root endodermis that determines an apoplastic barrier between the intraorganismal apoplasm and the extraorganismal apoplasm and prevents lateral diffusion.</text>
</comment>
<feature type="transmembrane region" description="Helical" evidence="10">
    <location>
        <begin position="54"/>
        <end position="74"/>
    </location>
</feature>
<dbReference type="Proteomes" id="UP000257109">
    <property type="component" value="Unassembled WGS sequence"/>
</dbReference>
<organism evidence="12 13">
    <name type="scientific">Mucuna pruriens</name>
    <name type="common">Velvet bean</name>
    <name type="synonym">Dolichos pruriens</name>
    <dbReference type="NCBI Taxonomy" id="157652"/>
    <lineage>
        <taxon>Eukaryota</taxon>
        <taxon>Viridiplantae</taxon>
        <taxon>Streptophyta</taxon>
        <taxon>Embryophyta</taxon>
        <taxon>Tracheophyta</taxon>
        <taxon>Spermatophyta</taxon>
        <taxon>Magnoliopsida</taxon>
        <taxon>eudicotyledons</taxon>
        <taxon>Gunneridae</taxon>
        <taxon>Pentapetalae</taxon>
        <taxon>rosids</taxon>
        <taxon>fabids</taxon>
        <taxon>Fabales</taxon>
        <taxon>Fabaceae</taxon>
        <taxon>Papilionoideae</taxon>
        <taxon>50 kb inversion clade</taxon>
        <taxon>NPAAA clade</taxon>
        <taxon>indigoferoid/millettioid clade</taxon>
        <taxon>Phaseoleae</taxon>
        <taxon>Mucuna</taxon>
    </lineage>
</organism>